<dbReference type="Pfam" id="PF10771">
    <property type="entry name" value="DUF2582"/>
    <property type="match status" value="1"/>
</dbReference>
<reference evidence="1" key="1">
    <citation type="submission" date="2018-06" db="EMBL/GenBank/DDBJ databases">
        <authorList>
            <person name="Zhirakovskaya E."/>
        </authorList>
    </citation>
    <scope>NUCLEOTIDE SEQUENCE</scope>
</reference>
<gene>
    <name evidence="1" type="ORF">MNBD_BACTEROID05-865</name>
</gene>
<proteinExistence type="predicted"/>
<sequence length="78" mass="8989">MILNIGIVSGEILEVFDEVKNPLTERELEVYLGHSQEKILMSLGWLVREGFLTVEEKCGNTFFACKKEANKEYMLINH</sequence>
<evidence type="ECO:0000313" key="1">
    <source>
        <dbReference type="EMBL" id="VAW13933.1"/>
    </source>
</evidence>
<dbReference type="Gene3D" id="1.10.10.10">
    <property type="entry name" value="Winged helix-like DNA-binding domain superfamily/Winged helix DNA-binding domain"/>
    <property type="match status" value="1"/>
</dbReference>
<protein>
    <submittedName>
        <fullName evidence="1">Uncharacterized protein</fullName>
    </submittedName>
</protein>
<dbReference type="EMBL" id="UOEN01000193">
    <property type="protein sequence ID" value="VAW13933.1"/>
    <property type="molecule type" value="Genomic_DNA"/>
</dbReference>
<organism evidence="1">
    <name type="scientific">hydrothermal vent metagenome</name>
    <dbReference type="NCBI Taxonomy" id="652676"/>
    <lineage>
        <taxon>unclassified sequences</taxon>
        <taxon>metagenomes</taxon>
        <taxon>ecological metagenomes</taxon>
    </lineage>
</organism>
<name>A0A3B0TCS9_9ZZZZ</name>
<accession>A0A3B0TCS9</accession>
<dbReference type="InterPro" id="IPR036388">
    <property type="entry name" value="WH-like_DNA-bd_sf"/>
</dbReference>
<dbReference type="InterPro" id="IPR019707">
    <property type="entry name" value="DUF2582"/>
</dbReference>
<dbReference type="AlphaFoldDB" id="A0A3B0TCS9"/>